<dbReference type="EMBL" id="JBHSQH010000006">
    <property type="protein sequence ID" value="MFC5973799.1"/>
    <property type="molecule type" value="Genomic_DNA"/>
</dbReference>
<evidence type="ECO:0000313" key="2">
    <source>
        <dbReference type="EMBL" id="MFC5973799.1"/>
    </source>
</evidence>
<keyword evidence="3" id="KW-1185">Reference proteome</keyword>
<feature type="compositionally biased region" description="Polar residues" evidence="1">
    <location>
        <begin position="175"/>
        <end position="185"/>
    </location>
</feature>
<feature type="compositionally biased region" description="Basic and acidic residues" evidence="1">
    <location>
        <begin position="189"/>
        <end position="205"/>
    </location>
</feature>
<feature type="region of interest" description="Disordered" evidence="1">
    <location>
        <begin position="174"/>
        <end position="205"/>
    </location>
</feature>
<dbReference type="RefSeq" id="WP_247421983.1">
    <property type="nucleotide sequence ID" value="NZ_JALLGW010000008.1"/>
</dbReference>
<reference evidence="2 3" key="1">
    <citation type="journal article" date="2019" name="Int. J. Syst. Evol. Microbiol.">
        <title>The Global Catalogue of Microorganisms (GCM) 10K type strain sequencing project: providing services to taxonomists for standard genome sequencing and annotation.</title>
        <authorList>
            <consortium name="The Broad Institute Genomics Platform"/>
            <consortium name="The Broad Institute Genome Sequencing Center for Infectious Disease"/>
            <person name="Wu L."/>
            <person name="Ma J."/>
        </authorList>
    </citation>
    <scope>NUCLEOTIDE SEQUENCE [LARGE SCALE GENOMIC DNA]</scope>
    <source>
        <strain evidence="2 3">CGMCC 1.12543</strain>
    </source>
</reference>
<accession>A0ABD5RTV8</accession>
<comment type="caution">
    <text evidence="2">The sequence shown here is derived from an EMBL/GenBank/DDBJ whole genome shotgun (WGS) entry which is preliminary data.</text>
</comment>
<evidence type="ECO:0000313" key="3">
    <source>
        <dbReference type="Proteomes" id="UP001596099"/>
    </source>
</evidence>
<dbReference type="Proteomes" id="UP001596099">
    <property type="component" value="Unassembled WGS sequence"/>
</dbReference>
<gene>
    <name evidence="2" type="ORF">ACFPYI_20940</name>
</gene>
<sequence>MTGALSRRRGEFLGRVSHRREFRRGGSRDALDRLKRLVDVRALPGDETEADGEARGDGTDAKERRSEVVSTGPCPIQRVARLVGRLINSCETSDSLVGVDPYLDEETANEAARHHGQATSERTTVLLLAIRLAGEVGDCEDMAERGRRAMAGERFDGDVGCALSRTGEAPEVAFSENSRQAQRTIPNAEEVRGKLSAERVPGEEW</sequence>
<organism evidence="2 3">
    <name type="scientific">Halomarina salina</name>
    <dbReference type="NCBI Taxonomy" id="1872699"/>
    <lineage>
        <taxon>Archaea</taxon>
        <taxon>Methanobacteriati</taxon>
        <taxon>Methanobacteriota</taxon>
        <taxon>Stenosarchaea group</taxon>
        <taxon>Halobacteria</taxon>
        <taxon>Halobacteriales</taxon>
        <taxon>Natronomonadaceae</taxon>
        <taxon>Halomarina</taxon>
    </lineage>
</organism>
<feature type="compositionally biased region" description="Basic and acidic residues" evidence="1">
    <location>
        <begin position="52"/>
        <end position="67"/>
    </location>
</feature>
<proteinExistence type="predicted"/>
<name>A0ABD5RTV8_9EURY</name>
<dbReference type="AlphaFoldDB" id="A0ABD5RTV8"/>
<protein>
    <submittedName>
        <fullName evidence="2">Uncharacterized protein</fullName>
    </submittedName>
</protein>
<feature type="region of interest" description="Disordered" evidence="1">
    <location>
        <begin position="44"/>
        <end position="70"/>
    </location>
</feature>
<evidence type="ECO:0000256" key="1">
    <source>
        <dbReference type="SAM" id="MobiDB-lite"/>
    </source>
</evidence>